<reference evidence="1" key="1">
    <citation type="submission" date="2023-06" db="EMBL/GenBank/DDBJ databases">
        <authorList>
            <consortium name="Lawrence Berkeley National Laboratory"/>
            <person name="Ahrendt S."/>
            <person name="Sahu N."/>
            <person name="Indic B."/>
            <person name="Wong-Bajracharya J."/>
            <person name="Merenyi Z."/>
            <person name="Ke H.-M."/>
            <person name="Monk M."/>
            <person name="Kocsube S."/>
            <person name="Drula E."/>
            <person name="Lipzen A."/>
            <person name="Balint B."/>
            <person name="Henrissat B."/>
            <person name="Andreopoulos B."/>
            <person name="Martin F.M."/>
            <person name="Harder C.B."/>
            <person name="Rigling D."/>
            <person name="Ford K.L."/>
            <person name="Foster G.D."/>
            <person name="Pangilinan J."/>
            <person name="Papanicolaou A."/>
            <person name="Barry K."/>
            <person name="LaButti K."/>
            <person name="Viragh M."/>
            <person name="Koriabine M."/>
            <person name="Yan M."/>
            <person name="Riley R."/>
            <person name="Champramary S."/>
            <person name="Plett K.L."/>
            <person name="Tsai I.J."/>
            <person name="Slot J."/>
            <person name="Sipos G."/>
            <person name="Plett J."/>
            <person name="Nagy L.G."/>
            <person name="Grigoriev I.V."/>
        </authorList>
    </citation>
    <scope>NUCLEOTIDE SEQUENCE</scope>
    <source>
        <strain evidence="1">FPL87.14</strain>
    </source>
</reference>
<proteinExistence type="predicted"/>
<dbReference type="EMBL" id="JAUEPT010000085">
    <property type="protein sequence ID" value="KAK0433084.1"/>
    <property type="molecule type" value="Genomic_DNA"/>
</dbReference>
<protein>
    <submittedName>
        <fullName evidence="1">Uncharacterized protein</fullName>
    </submittedName>
</protein>
<evidence type="ECO:0000313" key="1">
    <source>
        <dbReference type="EMBL" id="KAK0433084.1"/>
    </source>
</evidence>
<gene>
    <name evidence="1" type="ORF">EV421DRAFT_2023654</name>
</gene>
<keyword evidence="2" id="KW-1185">Reference proteome</keyword>
<comment type="caution">
    <text evidence="1">The sequence shown here is derived from an EMBL/GenBank/DDBJ whole genome shotgun (WGS) entry which is preliminary data.</text>
</comment>
<name>A0AA39MGP7_9AGAR</name>
<evidence type="ECO:0000313" key="2">
    <source>
        <dbReference type="Proteomes" id="UP001175226"/>
    </source>
</evidence>
<accession>A0AA39MGP7</accession>
<sequence>MFIEDSRVFTPLVANSPDAARGTVKDVSVLDTHTCTAPFSLPTGKQNILQGRDRCTGGIVFMTARQDRLLFKLGEYGRSSIDWYKLILQDQLVTEYMHVENITFEFWRCCRLGKGPTWPRLSGGSEAVELQKRLLIVRDATPKLQSEEVTFCVEAIRHGLPKRLTNGPNWGRERIKLARTRTPSICGKEEQLGPPTARIREDLWPMQRDSIISTSSTYGKARLMVMESDQHPAGRLQEWAVVLTNGRTATSQNPVYPSLPNRFQTLSLTTRDNRSSPPVSQPPRIHVPPLSTVPCVKFPPFTAQRLYYSRHSRALPENQMQSN</sequence>
<dbReference type="AlphaFoldDB" id="A0AA39MGP7"/>
<organism evidence="1 2">
    <name type="scientific">Armillaria borealis</name>
    <dbReference type="NCBI Taxonomy" id="47425"/>
    <lineage>
        <taxon>Eukaryota</taxon>
        <taxon>Fungi</taxon>
        <taxon>Dikarya</taxon>
        <taxon>Basidiomycota</taxon>
        <taxon>Agaricomycotina</taxon>
        <taxon>Agaricomycetes</taxon>
        <taxon>Agaricomycetidae</taxon>
        <taxon>Agaricales</taxon>
        <taxon>Marasmiineae</taxon>
        <taxon>Physalacriaceae</taxon>
        <taxon>Armillaria</taxon>
    </lineage>
</organism>
<dbReference type="Proteomes" id="UP001175226">
    <property type="component" value="Unassembled WGS sequence"/>
</dbReference>